<dbReference type="eggNOG" id="COG0640">
    <property type="taxonomic scope" value="Bacteria"/>
</dbReference>
<dbReference type="PANTHER" id="PTHR33154">
    <property type="entry name" value="TRANSCRIPTIONAL REGULATOR, ARSR FAMILY"/>
    <property type="match status" value="1"/>
</dbReference>
<dbReference type="Pfam" id="PF01022">
    <property type="entry name" value="HTH_5"/>
    <property type="match status" value="1"/>
</dbReference>
<dbReference type="PRINTS" id="PR00778">
    <property type="entry name" value="HTHARSR"/>
</dbReference>
<dbReference type="PANTHER" id="PTHR33154:SF18">
    <property type="entry name" value="ARSENICAL RESISTANCE OPERON REPRESSOR"/>
    <property type="match status" value="1"/>
</dbReference>
<dbReference type="SMART" id="SM00418">
    <property type="entry name" value="HTH_ARSR"/>
    <property type="match status" value="1"/>
</dbReference>
<protein>
    <submittedName>
        <fullName evidence="5">Transcriptional regulator, ArsR family</fullName>
    </submittedName>
</protein>
<name>A8MGT8_ALKOO</name>
<sequence length="124" mass="14670">MDTIKSNENFKCRYFRIQKDVVKKVRARLPSDDEFASLIELFKVFTDEIKLKIIYVLFDSEVCLCELSELLTINEDEVIRQLKELERLGVVKHKHKEDMACYYLANNHIQHILVEGCIHKSHTD</sequence>
<evidence type="ECO:0000313" key="6">
    <source>
        <dbReference type="Proteomes" id="UP000000269"/>
    </source>
</evidence>
<gene>
    <name evidence="5" type="ordered locus">Clos_1086</name>
</gene>
<dbReference type="InterPro" id="IPR011991">
    <property type="entry name" value="ArsR-like_HTH"/>
</dbReference>
<keyword evidence="3" id="KW-0804">Transcription</keyword>
<organism evidence="5 6">
    <name type="scientific">Alkaliphilus oremlandii (strain OhILAs)</name>
    <name type="common">Clostridium oremlandii (strain OhILAs)</name>
    <dbReference type="NCBI Taxonomy" id="350688"/>
    <lineage>
        <taxon>Bacteria</taxon>
        <taxon>Bacillati</taxon>
        <taxon>Bacillota</taxon>
        <taxon>Clostridia</taxon>
        <taxon>Peptostreptococcales</taxon>
        <taxon>Natronincolaceae</taxon>
        <taxon>Alkaliphilus</taxon>
    </lineage>
</organism>
<keyword evidence="6" id="KW-1185">Reference proteome</keyword>
<evidence type="ECO:0000256" key="2">
    <source>
        <dbReference type="ARBA" id="ARBA00023125"/>
    </source>
</evidence>
<dbReference type="RefSeq" id="WP_012158944.1">
    <property type="nucleotide sequence ID" value="NC_009922.1"/>
</dbReference>
<evidence type="ECO:0000313" key="5">
    <source>
        <dbReference type="EMBL" id="ABW18632.1"/>
    </source>
</evidence>
<dbReference type="InterPro" id="IPR051081">
    <property type="entry name" value="HTH_MetalResp_TranReg"/>
</dbReference>
<dbReference type="PROSITE" id="PS50987">
    <property type="entry name" value="HTH_ARSR_2"/>
    <property type="match status" value="1"/>
</dbReference>
<keyword evidence="1" id="KW-0805">Transcription regulation</keyword>
<dbReference type="CDD" id="cd00090">
    <property type="entry name" value="HTH_ARSR"/>
    <property type="match status" value="1"/>
</dbReference>
<dbReference type="SUPFAM" id="SSF46785">
    <property type="entry name" value="Winged helix' DNA-binding domain"/>
    <property type="match status" value="1"/>
</dbReference>
<dbReference type="HOGENOM" id="CLU_097806_7_3_9"/>
<dbReference type="Proteomes" id="UP000000269">
    <property type="component" value="Chromosome"/>
</dbReference>
<dbReference type="InterPro" id="IPR036388">
    <property type="entry name" value="WH-like_DNA-bd_sf"/>
</dbReference>
<dbReference type="STRING" id="350688.Clos_1086"/>
<feature type="domain" description="HTH arsR-type" evidence="4">
    <location>
        <begin position="30"/>
        <end position="124"/>
    </location>
</feature>
<evidence type="ECO:0000259" key="4">
    <source>
        <dbReference type="PROSITE" id="PS50987"/>
    </source>
</evidence>
<dbReference type="KEGG" id="aoe:Clos_1086"/>
<dbReference type="InterPro" id="IPR036390">
    <property type="entry name" value="WH_DNA-bd_sf"/>
</dbReference>
<proteinExistence type="predicted"/>
<dbReference type="EMBL" id="CP000853">
    <property type="protein sequence ID" value="ABW18632.1"/>
    <property type="molecule type" value="Genomic_DNA"/>
</dbReference>
<dbReference type="Gene3D" id="1.10.10.10">
    <property type="entry name" value="Winged helix-like DNA-binding domain superfamily/Winged helix DNA-binding domain"/>
    <property type="match status" value="1"/>
</dbReference>
<dbReference type="GO" id="GO:0003677">
    <property type="term" value="F:DNA binding"/>
    <property type="evidence" value="ECO:0007669"/>
    <property type="project" value="UniProtKB-KW"/>
</dbReference>
<dbReference type="OrthoDB" id="9794330at2"/>
<keyword evidence="2" id="KW-0238">DNA-binding</keyword>
<accession>A8MGT8</accession>
<dbReference type="InterPro" id="IPR001845">
    <property type="entry name" value="HTH_ArsR_DNA-bd_dom"/>
</dbReference>
<evidence type="ECO:0000256" key="1">
    <source>
        <dbReference type="ARBA" id="ARBA00023015"/>
    </source>
</evidence>
<dbReference type="GO" id="GO:0003700">
    <property type="term" value="F:DNA-binding transcription factor activity"/>
    <property type="evidence" value="ECO:0007669"/>
    <property type="project" value="InterPro"/>
</dbReference>
<reference evidence="6" key="1">
    <citation type="submission" date="2007-10" db="EMBL/GenBank/DDBJ databases">
        <title>Complete genome of Alkaliphilus oremlandii OhILAs.</title>
        <authorList>
            <person name="Copeland A."/>
            <person name="Lucas S."/>
            <person name="Lapidus A."/>
            <person name="Barry K."/>
            <person name="Detter J.C."/>
            <person name="Glavina del Rio T."/>
            <person name="Hammon N."/>
            <person name="Israni S."/>
            <person name="Dalin E."/>
            <person name="Tice H."/>
            <person name="Pitluck S."/>
            <person name="Chain P."/>
            <person name="Malfatti S."/>
            <person name="Shin M."/>
            <person name="Vergez L."/>
            <person name="Schmutz J."/>
            <person name="Larimer F."/>
            <person name="Land M."/>
            <person name="Hauser L."/>
            <person name="Kyrpides N."/>
            <person name="Mikhailova N."/>
            <person name="Stolz J.F."/>
            <person name="Dawson A."/>
            <person name="Fisher E."/>
            <person name="Crable B."/>
            <person name="Perera E."/>
            <person name="Lisak J."/>
            <person name="Ranganathan M."/>
            <person name="Basu P."/>
            <person name="Richardson P."/>
        </authorList>
    </citation>
    <scope>NUCLEOTIDE SEQUENCE [LARGE SCALE GENOMIC DNA]</scope>
    <source>
        <strain evidence="6">OhILAs</strain>
    </source>
</reference>
<dbReference type="AlphaFoldDB" id="A8MGT8"/>
<evidence type="ECO:0000256" key="3">
    <source>
        <dbReference type="ARBA" id="ARBA00023163"/>
    </source>
</evidence>